<keyword evidence="5" id="KW-1185">Reference proteome</keyword>
<evidence type="ECO:0000259" key="3">
    <source>
        <dbReference type="Pfam" id="PF14915"/>
    </source>
</evidence>
<dbReference type="AlphaFoldDB" id="A0A5N3V1I1"/>
<gene>
    <name evidence="4" type="ORF">FD754_019909</name>
</gene>
<evidence type="ECO:0000313" key="4">
    <source>
        <dbReference type="EMBL" id="KAB0342983.1"/>
    </source>
</evidence>
<accession>A0A5N3V1I1</accession>
<name>A0A5N3V1I1_MUNMU</name>
<keyword evidence="1 2" id="KW-0175">Coiled coil</keyword>
<dbReference type="SUPFAM" id="SSF57997">
    <property type="entry name" value="Tropomyosin"/>
    <property type="match status" value="1"/>
</dbReference>
<feature type="domain" description="CCDC144C-like coiled-coil" evidence="3">
    <location>
        <begin position="1"/>
        <end position="170"/>
    </location>
</feature>
<evidence type="ECO:0000313" key="5">
    <source>
        <dbReference type="Proteomes" id="UP000326458"/>
    </source>
</evidence>
<dbReference type="EMBL" id="VCEA01000003">
    <property type="protein sequence ID" value="KAB0342983.1"/>
    <property type="molecule type" value="Genomic_DNA"/>
</dbReference>
<dbReference type="Proteomes" id="UP000326458">
    <property type="component" value="Unassembled WGS sequence"/>
</dbReference>
<proteinExistence type="predicted"/>
<protein>
    <recommendedName>
        <fullName evidence="3">CCDC144C-like coiled-coil domain-containing protein</fullName>
    </recommendedName>
</protein>
<organism evidence="4 5">
    <name type="scientific">Muntiacus muntjak</name>
    <name type="common">Barking deer</name>
    <name type="synonym">Indian muntjac</name>
    <dbReference type="NCBI Taxonomy" id="9888"/>
    <lineage>
        <taxon>Eukaryota</taxon>
        <taxon>Metazoa</taxon>
        <taxon>Chordata</taxon>
        <taxon>Craniata</taxon>
        <taxon>Vertebrata</taxon>
        <taxon>Euteleostomi</taxon>
        <taxon>Mammalia</taxon>
        <taxon>Eutheria</taxon>
        <taxon>Laurasiatheria</taxon>
        <taxon>Artiodactyla</taxon>
        <taxon>Ruminantia</taxon>
        <taxon>Pecora</taxon>
        <taxon>Cervidae</taxon>
        <taxon>Muntiacinae</taxon>
        <taxon>Muntiacus</taxon>
    </lineage>
</organism>
<sequence length="226" mass="26934">MKFDVTKLKSNSETVSQQLSEVESKFRLEIIKLHQMTDNLREKTLMLECAQRDLRQAECQKQEIEHMYRNEQGKVNEYLGKQEPLEERLSQLQSENLLLRQQLDDAQRKADSKEKTVISIQDQFQQMVRKLHAESEKQRLMLEETNKELINKYNHLNKRIHQYENEKAEQIKEMLKPKMDILKLSFSYMDYLDSQFHVSQMLSLIYSTLALVACHTFLSYLLKTEA</sequence>
<evidence type="ECO:0000256" key="1">
    <source>
        <dbReference type="ARBA" id="ARBA00023054"/>
    </source>
</evidence>
<reference evidence="4 5" key="1">
    <citation type="submission" date="2019-06" db="EMBL/GenBank/DDBJ databases">
        <title>Discovery of a novel chromosome fission-fusion reversal in muntjac.</title>
        <authorList>
            <person name="Mudd A.B."/>
            <person name="Bredeson J.V."/>
            <person name="Baum R."/>
            <person name="Hockemeyer D."/>
            <person name="Rokhsar D.S."/>
        </authorList>
    </citation>
    <scope>NUCLEOTIDE SEQUENCE [LARGE SCALE GENOMIC DNA]</scope>
    <source>
        <strain evidence="4">UTSW_UCB_Mm</strain>
        <tissue evidence="4">Fibroblast cell line</tissue>
    </source>
</reference>
<dbReference type="PANTHER" id="PTHR24147">
    <property type="entry name" value="ANKYRIN REPEAT DOMAIN 36-RELATED"/>
    <property type="match status" value="1"/>
</dbReference>
<dbReference type="Pfam" id="PF14915">
    <property type="entry name" value="CCDC144C"/>
    <property type="match status" value="1"/>
</dbReference>
<evidence type="ECO:0000256" key="2">
    <source>
        <dbReference type="SAM" id="Coils"/>
    </source>
</evidence>
<feature type="coiled-coil region" evidence="2">
    <location>
        <begin position="40"/>
        <end position="173"/>
    </location>
</feature>
<comment type="caution">
    <text evidence="4">The sequence shown here is derived from an EMBL/GenBank/DDBJ whole genome shotgun (WGS) entry which is preliminary data.</text>
</comment>
<dbReference type="InterPro" id="IPR039497">
    <property type="entry name" value="CC144C-like_CC_dom"/>
</dbReference>
<dbReference type="PANTHER" id="PTHR24147:SF60">
    <property type="entry name" value="ANKYRIN REPEAT DOMAIN-CONTAINING PROTEIN 26-RELATED"/>
    <property type="match status" value="1"/>
</dbReference>
<dbReference type="InterPro" id="IPR050657">
    <property type="entry name" value="Ankyrin_repeat_domain"/>
</dbReference>